<keyword evidence="2" id="KW-1185">Reference proteome</keyword>
<proteinExistence type="predicted"/>
<evidence type="ECO:0000313" key="1">
    <source>
        <dbReference type="EMBL" id="GIL49995.1"/>
    </source>
</evidence>
<dbReference type="AlphaFoldDB" id="A0A8J4AXP8"/>
<comment type="caution">
    <text evidence="1">The sequence shown here is derived from an EMBL/GenBank/DDBJ whole genome shotgun (WGS) entry which is preliminary data.</text>
</comment>
<dbReference type="Proteomes" id="UP000747399">
    <property type="component" value="Unassembled WGS sequence"/>
</dbReference>
<dbReference type="EMBL" id="BNCO01000008">
    <property type="protein sequence ID" value="GIL49995.1"/>
    <property type="molecule type" value="Genomic_DNA"/>
</dbReference>
<gene>
    <name evidence="1" type="ORF">Vafri_6121</name>
</gene>
<organism evidence="1 2">
    <name type="scientific">Volvox africanus</name>
    <dbReference type="NCBI Taxonomy" id="51714"/>
    <lineage>
        <taxon>Eukaryota</taxon>
        <taxon>Viridiplantae</taxon>
        <taxon>Chlorophyta</taxon>
        <taxon>core chlorophytes</taxon>
        <taxon>Chlorophyceae</taxon>
        <taxon>CS clade</taxon>
        <taxon>Chlamydomonadales</taxon>
        <taxon>Volvocaceae</taxon>
        <taxon>Volvox</taxon>
    </lineage>
</organism>
<evidence type="ECO:0000313" key="2">
    <source>
        <dbReference type="Proteomes" id="UP000747399"/>
    </source>
</evidence>
<sequence length="374" mass="39721">MERRCPILRTGCLTRVSLCHAIATLGTRRGCLELRKPELAVERFLVCRSVKNDGYYDTSLTRSQAGRRQKHTRRRAAVECPRWSPIEPATSRSEWLQGAKDQGTEVLLSALLAPESVPLPRLPVLLTLVESRSDLEECLVAAGLWKVAAAVLSSDMLQRLLPGGALLELLLGLVEQHAGTLATKELLLLARMIAAWRPPESCEALMPAAAAVATELAKRALELSAGPGLWAAVISGSSSRGGSADVNASAAAPIESDAAVLADAFIVLRPWLEWRSSLMAADSGVAGIGSGKADPATGTWVRETEEAGQGVAAEEVMEGVRTGVAALLRSVRGRAAAEPPVLFGVLEAALQYGIDIPSDFAKVRRSPLGRCVLD</sequence>
<accession>A0A8J4AXP8</accession>
<reference evidence="1" key="1">
    <citation type="journal article" date="2021" name="Proc. Natl. Acad. Sci. U.S.A.">
        <title>Three genomes in the algal genus Volvox reveal the fate of a haploid sex-determining region after a transition to homothallism.</title>
        <authorList>
            <person name="Yamamoto K."/>
            <person name="Hamaji T."/>
            <person name="Kawai-Toyooka H."/>
            <person name="Matsuzaki R."/>
            <person name="Takahashi F."/>
            <person name="Nishimura Y."/>
            <person name="Kawachi M."/>
            <person name="Noguchi H."/>
            <person name="Minakuchi Y."/>
            <person name="Umen J.G."/>
            <person name="Toyoda A."/>
            <person name="Nozaki H."/>
        </authorList>
    </citation>
    <scope>NUCLEOTIDE SEQUENCE</scope>
    <source>
        <strain evidence="1">NIES-3780</strain>
    </source>
</reference>
<name>A0A8J4AXP8_9CHLO</name>
<protein>
    <submittedName>
        <fullName evidence="1">Uncharacterized protein</fullName>
    </submittedName>
</protein>